<feature type="domain" description="PWI" evidence="1">
    <location>
        <begin position="7"/>
        <end position="73"/>
    </location>
</feature>
<proteinExistence type="predicted"/>
<dbReference type="PANTHER" id="PTHR14398">
    <property type="entry name" value="RNA RECOGNITION RRM/RNP DOMAIN"/>
    <property type="match status" value="1"/>
</dbReference>
<evidence type="ECO:0000313" key="2">
    <source>
        <dbReference type="EnsemblMetazoa" id="PPAI005470-PA"/>
    </source>
</evidence>
<keyword evidence="3" id="KW-1185">Reference proteome</keyword>
<dbReference type="GO" id="GO:0005634">
    <property type="term" value="C:nucleus"/>
    <property type="evidence" value="ECO:0007669"/>
    <property type="project" value="TreeGrafter"/>
</dbReference>
<dbReference type="VEuPathDB" id="VectorBase:PPAI005470"/>
<evidence type="ECO:0000313" key="3">
    <source>
        <dbReference type="Proteomes" id="UP000092462"/>
    </source>
</evidence>
<sequence>MHVNNPEALKVWLTDVLQPLCDADPSALARYVLALLKKDKPIRELTQCMLEQLDVFLGAETKPFLDKLIAVIKSEEYIKAQSPGVNPTPAVPASQAIAPAPPSLDPIKPVKGPRECTPPLDVSPTFHFPLNYRLRFLL</sequence>
<reference evidence="2" key="1">
    <citation type="submission" date="2022-08" db="UniProtKB">
        <authorList>
            <consortium name="EnsemblMetazoa"/>
        </authorList>
    </citation>
    <scope>IDENTIFICATION</scope>
    <source>
        <strain evidence="2">Israel</strain>
    </source>
</reference>
<dbReference type="Pfam" id="PF01480">
    <property type="entry name" value="PWI"/>
    <property type="match status" value="1"/>
</dbReference>
<evidence type="ECO:0000259" key="1">
    <source>
        <dbReference type="Pfam" id="PF01480"/>
    </source>
</evidence>
<dbReference type="GO" id="GO:0003723">
    <property type="term" value="F:RNA binding"/>
    <property type="evidence" value="ECO:0007669"/>
    <property type="project" value="TreeGrafter"/>
</dbReference>
<dbReference type="EMBL" id="AJVK01013990">
    <property type="status" value="NOT_ANNOTATED_CDS"/>
    <property type="molecule type" value="Genomic_DNA"/>
</dbReference>
<dbReference type="Proteomes" id="UP000092462">
    <property type="component" value="Unassembled WGS sequence"/>
</dbReference>
<accession>A0A1B0DCD1</accession>
<protein>
    <recommendedName>
        <fullName evidence="1">PWI domain-containing protein</fullName>
    </recommendedName>
</protein>
<dbReference type="PANTHER" id="PTHR14398:SF0">
    <property type="entry name" value="ZINC FINGER PROTEIN SWM"/>
    <property type="match status" value="1"/>
</dbReference>
<dbReference type="InterPro" id="IPR002483">
    <property type="entry name" value="PWI_dom"/>
</dbReference>
<dbReference type="EnsemblMetazoa" id="PPAI005470-RA">
    <property type="protein sequence ID" value="PPAI005470-PA"/>
    <property type="gene ID" value="PPAI005470"/>
</dbReference>
<dbReference type="InterPro" id="IPR045137">
    <property type="entry name" value="RBM26/27"/>
</dbReference>
<dbReference type="VEuPathDB" id="VectorBase:PPAPM1_003034"/>
<organism evidence="2 3">
    <name type="scientific">Phlebotomus papatasi</name>
    <name type="common">Sandfly</name>
    <dbReference type="NCBI Taxonomy" id="29031"/>
    <lineage>
        <taxon>Eukaryota</taxon>
        <taxon>Metazoa</taxon>
        <taxon>Ecdysozoa</taxon>
        <taxon>Arthropoda</taxon>
        <taxon>Hexapoda</taxon>
        <taxon>Insecta</taxon>
        <taxon>Pterygota</taxon>
        <taxon>Neoptera</taxon>
        <taxon>Endopterygota</taxon>
        <taxon>Diptera</taxon>
        <taxon>Nematocera</taxon>
        <taxon>Psychodoidea</taxon>
        <taxon>Psychodidae</taxon>
        <taxon>Phlebotomus</taxon>
        <taxon>Phlebotomus</taxon>
    </lineage>
</organism>
<dbReference type="AlphaFoldDB" id="A0A1B0DCD1"/>
<name>A0A1B0DCD1_PHLPP</name>